<evidence type="ECO:0000256" key="11">
    <source>
        <dbReference type="ARBA" id="ARBA00024899"/>
    </source>
</evidence>
<comment type="caution">
    <text evidence="14">The sequence shown here is derived from an EMBL/GenBank/DDBJ whole genome shotgun (WGS) entry which is preliminary data.</text>
</comment>
<dbReference type="SUPFAM" id="SSF53756">
    <property type="entry name" value="UDP-Glycosyltransferase/glycogen phosphorylase"/>
    <property type="match status" value="1"/>
</dbReference>
<proteinExistence type="predicted"/>
<evidence type="ECO:0000256" key="10">
    <source>
        <dbReference type="ARBA" id="ARBA00023136"/>
    </source>
</evidence>
<comment type="pathway">
    <text evidence="2">Protein modification; protein glycosylation.</text>
</comment>
<feature type="compositionally biased region" description="Basic and acidic residues" evidence="12">
    <location>
        <begin position="85"/>
        <end position="97"/>
    </location>
</feature>
<keyword evidence="10 13" id="KW-0472">Membrane</keyword>
<dbReference type="GO" id="GO:0005789">
    <property type="term" value="C:endoplasmic reticulum membrane"/>
    <property type="evidence" value="ECO:0007669"/>
    <property type="project" value="UniProtKB-SubCell"/>
</dbReference>
<feature type="compositionally biased region" description="Basic residues" evidence="12">
    <location>
        <begin position="98"/>
        <end position="110"/>
    </location>
</feature>
<evidence type="ECO:0000256" key="2">
    <source>
        <dbReference type="ARBA" id="ARBA00004922"/>
    </source>
</evidence>
<evidence type="ECO:0000313" key="15">
    <source>
        <dbReference type="Proteomes" id="UP000187283"/>
    </source>
</evidence>
<dbReference type="PANTHER" id="PTHR13036">
    <property type="entry name" value="BETA1,4 MANNOSYLTRANSFERASE"/>
    <property type="match status" value="1"/>
</dbReference>
<evidence type="ECO:0000256" key="13">
    <source>
        <dbReference type="SAM" id="Phobius"/>
    </source>
</evidence>
<comment type="function">
    <text evidence="11">Participates in the formation of the lipid-linked precursor oligosaccharide for N-glycosylation. Involved in assembling the dolichol-pyrophosphate-GlcNAc(2)-Man(5) intermediate on the cytoplasmic surface of the ER.</text>
</comment>
<feature type="compositionally biased region" description="Basic residues" evidence="12">
    <location>
        <begin position="1"/>
        <end position="15"/>
    </location>
</feature>
<evidence type="ECO:0000313" key="14">
    <source>
        <dbReference type="EMBL" id="OMJ07138.1"/>
    </source>
</evidence>
<evidence type="ECO:0000256" key="8">
    <source>
        <dbReference type="ARBA" id="ARBA00022824"/>
    </source>
</evidence>
<dbReference type="AlphaFoldDB" id="A0A1R1WXP3"/>
<sequence>MEENKVRRRSSKKAKASATSTMEISALDEASTIESSSNYEKKSPRKDHPSNSEKKSKKNSSSSSKQKSHEKDSISESEESSLSHSEIDNSKDKDHDCRKKRSHRRHRRKLFRIKRRNYSSNSKNVTIVVLGDIGMSPRMQYHAISLAKNDFNVDIVAYKESDTKKVLSEYPNIKIHSIPIFPEMTNSGDSSGYYLYAFMKVFYQLFYILFNLLFMINSPGYIIVQNPPAIPTLIVVKFICFIRRAKLIIDWHNYGFSILKLRLGDNNTLVSISEHYEKFFAKTAWKHFCVTDAMNKDLSTNWGIKEDIITLHDKPLSTCQRLDTLETAQFWERVLSDPKGIQVPEKFSSGLTNSNAKSITLDDTINSQNNAKKPIILVTGTSYTPDEDLDVLLNALKKYNSEATKDTESFSPNILVVVTGKGPMKEEFENNIKKLNLEKVFITTAWLTSEDYLNLLGCADVGVSLHTSSSGLDLPMKIVDMFGCGLPVLAHNFNCELVSNGVNGYTFNDSDELYDQIRIITDSFYNSPNSLDSLKEGVDKFRSITWEKNWDDLVLPIFS</sequence>
<organism evidence="14 15">
    <name type="scientific">Smittium culicis</name>
    <dbReference type="NCBI Taxonomy" id="133412"/>
    <lineage>
        <taxon>Eukaryota</taxon>
        <taxon>Fungi</taxon>
        <taxon>Fungi incertae sedis</taxon>
        <taxon>Zoopagomycota</taxon>
        <taxon>Kickxellomycotina</taxon>
        <taxon>Harpellomycetes</taxon>
        <taxon>Harpellales</taxon>
        <taxon>Legeriomycetaceae</taxon>
        <taxon>Smittium</taxon>
    </lineage>
</organism>
<dbReference type="PANTHER" id="PTHR13036:SF0">
    <property type="entry name" value="CHITOBIOSYLDIPHOSPHODOLICHOL BETA-MANNOSYLTRANSFERASE"/>
    <property type="match status" value="1"/>
</dbReference>
<feature type="transmembrane region" description="Helical" evidence="13">
    <location>
        <begin position="193"/>
        <end position="216"/>
    </location>
</feature>
<evidence type="ECO:0000256" key="6">
    <source>
        <dbReference type="ARBA" id="ARBA00022679"/>
    </source>
</evidence>
<gene>
    <name evidence="14" type="ORF">AYI70_g12391</name>
</gene>
<keyword evidence="8" id="KW-0256">Endoplasmic reticulum</keyword>
<dbReference type="Gene3D" id="3.40.50.2000">
    <property type="entry name" value="Glycogen Phosphorylase B"/>
    <property type="match status" value="2"/>
</dbReference>
<evidence type="ECO:0000256" key="5">
    <source>
        <dbReference type="ARBA" id="ARBA00022676"/>
    </source>
</evidence>
<evidence type="ECO:0000256" key="9">
    <source>
        <dbReference type="ARBA" id="ARBA00022989"/>
    </source>
</evidence>
<dbReference type="InterPro" id="IPR026051">
    <property type="entry name" value="ALG1-like"/>
</dbReference>
<protein>
    <recommendedName>
        <fullName evidence="4">Chitobiosyldiphosphodolichol beta-mannosyltransferase</fullName>
        <ecNumber evidence="3">2.4.1.142</ecNumber>
    </recommendedName>
</protein>
<comment type="subcellular location">
    <subcellularLocation>
        <location evidence="1">Endoplasmic reticulum membrane</location>
        <topology evidence="1">Single-pass membrane protein</topology>
    </subcellularLocation>
</comment>
<keyword evidence="6 14" id="KW-0808">Transferase</keyword>
<name>A0A1R1WXP3_9FUNG</name>
<keyword evidence="15" id="KW-1185">Reference proteome</keyword>
<keyword evidence="9 13" id="KW-1133">Transmembrane helix</keyword>
<feature type="compositionally biased region" description="Basic and acidic residues" evidence="12">
    <location>
        <begin position="39"/>
        <end position="54"/>
    </location>
</feature>
<evidence type="ECO:0000256" key="12">
    <source>
        <dbReference type="SAM" id="MobiDB-lite"/>
    </source>
</evidence>
<dbReference type="EMBL" id="LSSN01006109">
    <property type="protein sequence ID" value="OMJ07138.1"/>
    <property type="molecule type" value="Genomic_DNA"/>
</dbReference>
<keyword evidence="7 13" id="KW-0812">Transmembrane</keyword>
<evidence type="ECO:0000256" key="7">
    <source>
        <dbReference type="ARBA" id="ARBA00022692"/>
    </source>
</evidence>
<dbReference type="GO" id="GO:0004578">
    <property type="term" value="F:chitobiosyldiphosphodolichol beta-mannosyltransferase activity"/>
    <property type="evidence" value="ECO:0007669"/>
    <property type="project" value="UniProtKB-EC"/>
</dbReference>
<dbReference type="Pfam" id="PF13692">
    <property type="entry name" value="Glyco_trans_1_4"/>
    <property type="match status" value="1"/>
</dbReference>
<dbReference type="EC" id="2.4.1.142" evidence="3"/>
<keyword evidence="5 14" id="KW-0328">Glycosyltransferase</keyword>
<evidence type="ECO:0000256" key="1">
    <source>
        <dbReference type="ARBA" id="ARBA00004389"/>
    </source>
</evidence>
<evidence type="ECO:0000256" key="4">
    <source>
        <dbReference type="ARBA" id="ARBA00015841"/>
    </source>
</evidence>
<dbReference type="STRING" id="133412.A0A1R1WXP3"/>
<feature type="region of interest" description="Disordered" evidence="12">
    <location>
        <begin position="1"/>
        <end position="110"/>
    </location>
</feature>
<accession>A0A1R1WXP3</accession>
<reference evidence="14 15" key="1">
    <citation type="submission" date="2017-01" db="EMBL/GenBank/DDBJ databases">
        <authorList>
            <person name="Mah S.A."/>
            <person name="Swanson W.J."/>
            <person name="Moy G.W."/>
            <person name="Vacquier V.D."/>
        </authorList>
    </citation>
    <scope>NUCLEOTIDE SEQUENCE [LARGE SCALE GENOMIC DNA]</scope>
    <source>
        <strain evidence="14 15">GSMNP</strain>
    </source>
</reference>
<dbReference type="Proteomes" id="UP000187283">
    <property type="component" value="Unassembled WGS sequence"/>
</dbReference>
<evidence type="ECO:0000256" key="3">
    <source>
        <dbReference type="ARBA" id="ARBA00012611"/>
    </source>
</evidence>
<dbReference type="OrthoDB" id="614844at2759"/>